<evidence type="ECO:0000259" key="1">
    <source>
        <dbReference type="Pfam" id="PF01579"/>
    </source>
</evidence>
<dbReference type="PANTHER" id="PTHR31897">
    <property type="entry name" value="PROTEIN CBG17011-RELATED"/>
    <property type="match status" value="1"/>
</dbReference>
<evidence type="ECO:0000313" key="3">
    <source>
        <dbReference type="Proteomes" id="UP000829354"/>
    </source>
</evidence>
<protein>
    <recommendedName>
        <fullName evidence="1">T20D4.11-like domain-containing protein</fullName>
    </recommendedName>
</protein>
<proteinExistence type="predicted"/>
<evidence type="ECO:0000313" key="2">
    <source>
        <dbReference type="EMBL" id="UMM32676.1"/>
    </source>
</evidence>
<dbReference type="InterPro" id="IPR002542">
    <property type="entry name" value="T20D4.11-like_dom"/>
</dbReference>
<feature type="domain" description="T20D4.11-like" evidence="1">
    <location>
        <begin position="2"/>
        <end position="81"/>
    </location>
</feature>
<keyword evidence="3" id="KW-1185">Reference proteome</keyword>
<accession>A0AAE9F4C3</accession>
<dbReference type="Proteomes" id="UP000829354">
    <property type="component" value="Chromosome V"/>
</dbReference>
<reference evidence="2 3" key="1">
    <citation type="submission" date="2022-04" db="EMBL/GenBank/DDBJ databases">
        <title>Chromosome-level reference genomes for two strains of Caenorhabditis briggsae: an improved platform for comparative genomics.</title>
        <authorList>
            <person name="Stevens L."/>
            <person name="Andersen E."/>
        </authorList>
    </citation>
    <scope>NUCLEOTIDE SEQUENCE [LARGE SCALE GENOMIC DNA]</scope>
    <source>
        <strain evidence="2">VX34</strain>
        <tissue evidence="2">Whole-organism</tissue>
    </source>
</reference>
<gene>
    <name evidence="2" type="ORF">L5515_006389</name>
</gene>
<sequence length="259" mass="30181">MDQCLLKFYDEVYQENYNCTKHFDYFSQDMDIKKVAYGSGRSCFLEIVTNVCSQKSLIYLDTKYHNLLDILTEYTSEDNCDSFHDEWMARQCQPKMNEFLKEAENPTGNVSLYDLCDNVADCWFEHCYFTGKQAQRLQKLKFFPTDCYSGLCHVNQDLTEALDEFCNMIEAKALEPETFYSCMVKILKSDANLEYDCVRAKNRGSNGTEITMADRAVFMVDKECTRTVMEGMCETTAMSTFDEDWEKQQNSARNQSQII</sequence>
<dbReference type="PANTHER" id="PTHR31897:SF2">
    <property type="entry name" value="DUF19 DOMAIN-CONTAINING PROTEIN"/>
    <property type="match status" value="1"/>
</dbReference>
<dbReference type="Pfam" id="PF01579">
    <property type="entry name" value="DUF19"/>
    <property type="match status" value="1"/>
</dbReference>
<name>A0AAE9F4C3_CAEBR</name>
<dbReference type="AlphaFoldDB" id="A0AAE9F4C3"/>
<organism evidence="2 3">
    <name type="scientific">Caenorhabditis briggsae</name>
    <dbReference type="NCBI Taxonomy" id="6238"/>
    <lineage>
        <taxon>Eukaryota</taxon>
        <taxon>Metazoa</taxon>
        <taxon>Ecdysozoa</taxon>
        <taxon>Nematoda</taxon>
        <taxon>Chromadorea</taxon>
        <taxon>Rhabditida</taxon>
        <taxon>Rhabditina</taxon>
        <taxon>Rhabditomorpha</taxon>
        <taxon>Rhabditoidea</taxon>
        <taxon>Rhabditidae</taxon>
        <taxon>Peloderinae</taxon>
        <taxon>Caenorhabditis</taxon>
    </lineage>
</organism>
<dbReference type="EMBL" id="CP092624">
    <property type="protein sequence ID" value="UMM32676.1"/>
    <property type="molecule type" value="Genomic_DNA"/>
</dbReference>